<evidence type="ECO:0000313" key="5">
    <source>
        <dbReference type="Proteomes" id="UP000295008"/>
    </source>
</evidence>
<dbReference type="GO" id="GO:0008233">
    <property type="term" value="F:peptidase activity"/>
    <property type="evidence" value="ECO:0007669"/>
    <property type="project" value="UniProtKB-KW"/>
</dbReference>
<dbReference type="InterPro" id="IPR001107">
    <property type="entry name" value="Band_7"/>
</dbReference>
<dbReference type="AlphaFoldDB" id="A0A4R1QSD9"/>
<dbReference type="PANTHER" id="PTHR43327">
    <property type="entry name" value="STOMATIN-LIKE PROTEIN 2, MITOCHONDRIAL"/>
    <property type="match status" value="1"/>
</dbReference>
<comment type="caution">
    <text evidence="4">The sequence shown here is derived from an EMBL/GenBank/DDBJ whole genome shotgun (WGS) entry which is preliminary data.</text>
</comment>
<evidence type="ECO:0000256" key="1">
    <source>
        <dbReference type="ARBA" id="ARBA00008164"/>
    </source>
</evidence>
<evidence type="ECO:0000259" key="3">
    <source>
        <dbReference type="SMART" id="SM00244"/>
    </source>
</evidence>
<dbReference type="GO" id="GO:0005886">
    <property type="term" value="C:plasma membrane"/>
    <property type="evidence" value="ECO:0007669"/>
    <property type="project" value="UniProtKB-ARBA"/>
</dbReference>
<dbReference type="Proteomes" id="UP000295008">
    <property type="component" value="Unassembled WGS sequence"/>
</dbReference>
<feature type="coiled-coil region" evidence="2">
    <location>
        <begin position="226"/>
        <end position="314"/>
    </location>
</feature>
<proteinExistence type="inferred from homology"/>
<dbReference type="InterPro" id="IPR036013">
    <property type="entry name" value="Band_7/SPFH_dom_sf"/>
</dbReference>
<sequence length="371" mass="41100">MFWIPLLALIGLGVLVAFILLGGCFMVSQGQAAVLERLGKFHRVVYSGIHFRIPLLETFRVVGFINREEYRKDFGPYRIDLREQIFDMCKQHVITHDNVPVDVDTIIYYRVTQPEQTVYGITDLPKALEQLALTHVRNEFGRMDLDVSLGSREQLNRSLQAGLHEATGKWGVQIQRVEVQEIIPPSDLKDPMEKQMIAERERRVQVLVAQAEKEAMILKAEGAKQQAILEAEAKKAEEVLAAEAQKQKTLLEAEAAREQQILVAQGRKEAQQLESEGEKIARLNWAEAESAAILKQLSAQAQGLAQISQALNAQDSNQALLALKSLEAAVQVAQNLGNGQATKLILPQEVSGLVGTLLSLAEGVRSFPAGK</sequence>
<dbReference type="SUPFAM" id="SSF117892">
    <property type="entry name" value="Band 7/SPFH domain"/>
    <property type="match status" value="1"/>
</dbReference>
<dbReference type="PANTHER" id="PTHR43327:SF10">
    <property type="entry name" value="STOMATIN-LIKE PROTEIN 2, MITOCHONDRIAL"/>
    <property type="match status" value="1"/>
</dbReference>
<keyword evidence="4" id="KW-0645">Protease</keyword>
<dbReference type="SMART" id="SM00244">
    <property type="entry name" value="PHB"/>
    <property type="match status" value="1"/>
</dbReference>
<feature type="domain" description="Band 7" evidence="3">
    <location>
        <begin position="22"/>
        <end position="196"/>
    </location>
</feature>
<dbReference type="OrthoDB" id="9809197at2"/>
<accession>A0A4R1QSD9</accession>
<evidence type="ECO:0000256" key="2">
    <source>
        <dbReference type="SAM" id="Coils"/>
    </source>
</evidence>
<keyword evidence="2" id="KW-0175">Coiled coil</keyword>
<dbReference type="GO" id="GO:0006508">
    <property type="term" value="P:proteolysis"/>
    <property type="evidence" value="ECO:0007669"/>
    <property type="project" value="UniProtKB-KW"/>
</dbReference>
<keyword evidence="4" id="KW-0378">Hydrolase</keyword>
<evidence type="ECO:0000313" key="4">
    <source>
        <dbReference type="EMBL" id="TCL55355.1"/>
    </source>
</evidence>
<gene>
    <name evidence="4" type="ORF">EDC14_10567</name>
</gene>
<dbReference type="Gene3D" id="3.30.479.30">
    <property type="entry name" value="Band 7 domain"/>
    <property type="match status" value="1"/>
</dbReference>
<comment type="similarity">
    <text evidence="1">Belongs to the band 7/mec-2 family.</text>
</comment>
<reference evidence="4 5" key="1">
    <citation type="submission" date="2019-03" db="EMBL/GenBank/DDBJ databases">
        <title>Genomic Encyclopedia of Type Strains, Phase IV (KMG-IV): sequencing the most valuable type-strain genomes for metagenomic binning, comparative biology and taxonomic classification.</title>
        <authorList>
            <person name="Goeker M."/>
        </authorList>
    </citation>
    <scope>NUCLEOTIDE SEQUENCE [LARGE SCALE GENOMIC DNA]</scope>
    <source>
        <strain evidence="4 5">LX-B</strain>
    </source>
</reference>
<organism evidence="4 5">
    <name type="scientific">Hydrogenispora ethanolica</name>
    <dbReference type="NCBI Taxonomy" id="1082276"/>
    <lineage>
        <taxon>Bacteria</taxon>
        <taxon>Bacillati</taxon>
        <taxon>Bacillota</taxon>
        <taxon>Hydrogenispora</taxon>
    </lineage>
</organism>
<dbReference type="EMBL" id="SLUN01000056">
    <property type="protein sequence ID" value="TCL55355.1"/>
    <property type="molecule type" value="Genomic_DNA"/>
</dbReference>
<dbReference type="Pfam" id="PF01145">
    <property type="entry name" value="Band_7"/>
    <property type="match status" value="1"/>
</dbReference>
<name>A0A4R1QSD9_HYDET</name>
<keyword evidence="5" id="KW-1185">Reference proteome</keyword>
<dbReference type="RefSeq" id="WP_132017688.1">
    <property type="nucleotide sequence ID" value="NZ_SLUN01000056.1"/>
</dbReference>
<dbReference type="InterPro" id="IPR050710">
    <property type="entry name" value="Band7/mec-2_domain"/>
</dbReference>
<protein>
    <submittedName>
        <fullName evidence="4">Regulator of protease activity HflC (Stomatin/prohibitin superfamily)</fullName>
    </submittedName>
</protein>
<dbReference type="FunFam" id="3.30.479.30:FF:000004">
    <property type="entry name" value="Putative membrane protease family, stomatin"/>
    <property type="match status" value="1"/>
</dbReference>
<dbReference type="CDD" id="cd08829">
    <property type="entry name" value="SPFH_paraslipin"/>
    <property type="match status" value="1"/>
</dbReference>
<dbReference type="GO" id="GO:0098552">
    <property type="term" value="C:side of membrane"/>
    <property type="evidence" value="ECO:0007669"/>
    <property type="project" value="UniProtKB-ARBA"/>
</dbReference>